<feature type="domain" description="Helix-hairpin-helix DNA-binding motif class 1" evidence="2">
    <location>
        <begin position="218"/>
        <end position="237"/>
    </location>
</feature>
<dbReference type="PANTHER" id="PTHR21180:SF32">
    <property type="entry name" value="ENDONUCLEASE_EXONUCLEASE_PHOSPHATASE FAMILY DOMAIN-CONTAINING PROTEIN 1"/>
    <property type="match status" value="1"/>
</dbReference>
<dbReference type="Proteomes" id="UP001055149">
    <property type="component" value="Unassembled WGS sequence"/>
</dbReference>
<sequence length="241" mass="25803">MEKLTLFWEEHKNKIIVISGALLLVLILVGPKIKAANTLFGQSTPTQPEELVTSESSTVSSSSEGEVQQSNSTGQSMTKNQSITVDVKGAVVHPGVVTMQADQRVDAVLKKVGGATAQADLNQVNLAHRLVDQMLIYIPAKGEEVQVNSPVLVSNEQPGEGETQASQTETETDPTAESKVNLNSATKEQLTQLNGIGDKKADQIIAYRQEHGNFKSPEDLKNVSGIGDKIFAALADQITVN</sequence>
<feature type="compositionally biased region" description="Low complexity" evidence="1">
    <location>
        <begin position="49"/>
        <end position="72"/>
    </location>
</feature>
<evidence type="ECO:0000313" key="4">
    <source>
        <dbReference type="Proteomes" id="UP001055149"/>
    </source>
</evidence>
<dbReference type="InterPro" id="IPR010994">
    <property type="entry name" value="RuvA_2-like"/>
</dbReference>
<dbReference type="RefSeq" id="WP_244053752.1">
    <property type="nucleotide sequence ID" value="NZ_BQXH01000001.1"/>
</dbReference>
<dbReference type="SMART" id="SM00278">
    <property type="entry name" value="HhH1"/>
    <property type="match status" value="2"/>
</dbReference>
<dbReference type="EMBL" id="BQXH01000001">
    <property type="protein sequence ID" value="GKS80328.1"/>
    <property type="molecule type" value="Genomic_DNA"/>
</dbReference>
<name>A0ABQ5JF47_9LACO</name>
<dbReference type="InterPro" id="IPR004509">
    <property type="entry name" value="Competence_ComEA_HhH"/>
</dbReference>
<gene>
    <name evidence="3" type="primary">comEA</name>
    <name evidence="3" type="ORF">LPAF129_00130</name>
</gene>
<evidence type="ECO:0000259" key="2">
    <source>
        <dbReference type="SMART" id="SM00278"/>
    </source>
</evidence>
<dbReference type="Pfam" id="PF10531">
    <property type="entry name" value="SLBB"/>
    <property type="match status" value="1"/>
</dbReference>
<dbReference type="InterPro" id="IPR003583">
    <property type="entry name" value="Hlx-hairpin-Hlx_DNA-bd_motif"/>
</dbReference>
<accession>A0ABQ5JF47</accession>
<feature type="region of interest" description="Disordered" evidence="1">
    <location>
        <begin position="153"/>
        <end position="179"/>
    </location>
</feature>
<feature type="domain" description="Helix-hairpin-helix DNA-binding motif class 1" evidence="2">
    <location>
        <begin position="188"/>
        <end position="207"/>
    </location>
</feature>
<dbReference type="SUPFAM" id="SSF47781">
    <property type="entry name" value="RuvA domain 2-like"/>
    <property type="match status" value="1"/>
</dbReference>
<dbReference type="InterPro" id="IPR051675">
    <property type="entry name" value="Endo/Exo/Phosphatase_dom_1"/>
</dbReference>
<protein>
    <submittedName>
        <fullName evidence="3">Competence protein ComE</fullName>
    </submittedName>
</protein>
<dbReference type="Pfam" id="PF12836">
    <property type="entry name" value="HHH_3"/>
    <property type="match status" value="1"/>
</dbReference>
<reference evidence="3" key="1">
    <citation type="journal article" date="2022" name="Int. J. Syst. Evol. Microbiol.">
        <title>A novel species of lactic acid bacteria, Ligilactobacillus pabuli sp. nov., isolated from alfalfa silage.</title>
        <authorList>
            <person name="Tohno M."/>
            <person name="Tanizawa Y."/>
            <person name="Sawada H."/>
            <person name="Sakamoto M."/>
            <person name="Ohkuma M."/>
            <person name="Kobayashi H."/>
        </authorList>
    </citation>
    <scope>NUCLEOTIDE SEQUENCE</scope>
    <source>
        <strain evidence="3">AF129</strain>
    </source>
</reference>
<feature type="region of interest" description="Disordered" evidence="1">
    <location>
        <begin position="44"/>
        <end position="80"/>
    </location>
</feature>
<dbReference type="Gene3D" id="1.10.150.280">
    <property type="entry name" value="AF1531-like domain"/>
    <property type="match status" value="1"/>
</dbReference>
<dbReference type="PANTHER" id="PTHR21180">
    <property type="entry name" value="ENDONUCLEASE/EXONUCLEASE/PHOSPHATASE FAMILY DOMAIN-CONTAINING PROTEIN 1"/>
    <property type="match status" value="1"/>
</dbReference>
<evidence type="ECO:0000256" key="1">
    <source>
        <dbReference type="SAM" id="MobiDB-lite"/>
    </source>
</evidence>
<dbReference type="NCBIfam" id="TIGR00426">
    <property type="entry name" value="competence protein ComEA helix-hairpin-helix repeat region"/>
    <property type="match status" value="1"/>
</dbReference>
<comment type="caution">
    <text evidence="3">The sequence shown here is derived from an EMBL/GenBank/DDBJ whole genome shotgun (WGS) entry which is preliminary data.</text>
</comment>
<evidence type="ECO:0000313" key="3">
    <source>
        <dbReference type="EMBL" id="GKS80328.1"/>
    </source>
</evidence>
<keyword evidence="4" id="KW-1185">Reference proteome</keyword>
<proteinExistence type="predicted"/>
<dbReference type="InterPro" id="IPR019554">
    <property type="entry name" value="Soluble_ligand-bd"/>
</dbReference>
<organism evidence="3 4">
    <name type="scientific">Ligilactobacillus pabuli</name>
    <dbReference type="NCBI Taxonomy" id="2886039"/>
    <lineage>
        <taxon>Bacteria</taxon>
        <taxon>Bacillati</taxon>
        <taxon>Bacillota</taxon>
        <taxon>Bacilli</taxon>
        <taxon>Lactobacillales</taxon>
        <taxon>Lactobacillaceae</taxon>
        <taxon>Ligilactobacillus</taxon>
    </lineage>
</organism>